<dbReference type="InParanoid" id="A0A074YRN4"/>
<proteinExistence type="predicted"/>
<dbReference type="HOGENOM" id="CLU_353353_0_0_1"/>
<dbReference type="AlphaFoldDB" id="A0A074YRN4"/>
<protein>
    <submittedName>
        <fullName evidence="1">Uncharacterized protein</fullName>
    </submittedName>
</protein>
<dbReference type="Gene3D" id="2.120.10.30">
    <property type="entry name" value="TolB, C-terminal domain"/>
    <property type="match status" value="1"/>
</dbReference>
<dbReference type="GeneID" id="25363603"/>
<evidence type="ECO:0000313" key="2">
    <source>
        <dbReference type="Proteomes" id="UP000030641"/>
    </source>
</evidence>
<reference evidence="1 2" key="1">
    <citation type="journal article" date="2014" name="BMC Genomics">
        <title>Genome sequencing of four Aureobasidium pullulans varieties: biotechnological potential, stress tolerance, and description of new species.</title>
        <authorList>
            <person name="Gostin Ar C."/>
            <person name="Ohm R.A."/>
            <person name="Kogej T."/>
            <person name="Sonjak S."/>
            <person name="Turk M."/>
            <person name="Zajc J."/>
            <person name="Zalar P."/>
            <person name="Grube M."/>
            <person name="Sun H."/>
            <person name="Han J."/>
            <person name="Sharma A."/>
            <person name="Chiniquy J."/>
            <person name="Ngan C.Y."/>
            <person name="Lipzen A."/>
            <person name="Barry K."/>
            <person name="Grigoriev I.V."/>
            <person name="Gunde-Cimerman N."/>
        </authorList>
    </citation>
    <scope>NUCLEOTIDE SEQUENCE [LARGE SCALE GENOMIC DNA]</scope>
    <source>
        <strain evidence="1 2">EXF-2481</strain>
    </source>
</reference>
<organism evidence="1 2">
    <name type="scientific">Aureobasidium subglaciale (strain EXF-2481)</name>
    <name type="common">Aureobasidium pullulans var. subglaciale</name>
    <dbReference type="NCBI Taxonomy" id="1043005"/>
    <lineage>
        <taxon>Eukaryota</taxon>
        <taxon>Fungi</taxon>
        <taxon>Dikarya</taxon>
        <taxon>Ascomycota</taxon>
        <taxon>Pezizomycotina</taxon>
        <taxon>Dothideomycetes</taxon>
        <taxon>Dothideomycetidae</taxon>
        <taxon>Dothideales</taxon>
        <taxon>Saccotheciaceae</taxon>
        <taxon>Aureobasidium</taxon>
    </lineage>
</organism>
<gene>
    <name evidence="1" type="ORF">AUEXF2481DRAFT_27894</name>
</gene>
<accession>A0A074YRN4</accession>
<dbReference type="STRING" id="1043005.A0A074YRN4"/>
<dbReference type="Proteomes" id="UP000030641">
    <property type="component" value="Unassembled WGS sequence"/>
</dbReference>
<dbReference type="SUPFAM" id="SSF101898">
    <property type="entry name" value="NHL repeat"/>
    <property type="match status" value="1"/>
</dbReference>
<dbReference type="RefSeq" id="XP_013345297.1">
    <property type="nucleotide sequence ID" value="XM_013489843.1"/>
</dbReference>
<dbReference type="OrthoDB" id="5364744at2759"/>
<keyword evidence="2" id="KW-1185">Reference proteome</keyword>
<dbReference type="InterPro" id="IPR011042">
    <property type="entry name" value="6-blade_b-propeller_TolB-like"/>
</dbReference>
<name>A0A074YRN4_AURSE</name>
<sequence length="795" mass="86476">MPAPIVLPPHPFRGRVKHSSDELEVDTSRAASSLESGMLQYVATSFLSMASQYLTDVSATTIDSATGKVYMLRRTQPSLVILNDDGSLYRTRSDTNIVRGHSIKAFHGTNDSSSLWVVDLDAACIRVFDAEGNSLTIIGPEIGGSNNIESKDDSIGIPGSHGPVTFGKITDVAFDTTLGQVYVTDGDLGGPNNRVIVLNRSMQCVAVWGSPSEQTGTLKVEFDLPHAVLVDAVSRVWVLNSSDSRVVVLDSQGNYLAEINVSDQKPYGIALSTARTRDPTSATIYITGQSNSDPAQGVLSLYQIAMDGSNPSNIIRDPVINPHNQPLTTWSFPVGTLHSVTVGSAANVDLLLLSTFPTGTASSTIAYKLAAPRPQLKTQSSYKSPAWPSKFVATTLMHPFQIGYPIWVAEVAYDEALRSMVFDITDLTGNNMMLVFKSTDTGNRYWMRTQGIVYGPYSTDLIVPKADWLVSSTSCAGTLPILGVDCNWWSEMTSPNATNWHWFRSDSNVPWRTMNSTEDNGDKVPILGQFAFIYWPHFRAVATNDVGVTVSNFEQQDVEQQDPQVLGIMASDDDILSKTVSILSKAGVSSEDLKDVSTLIPGLSPGDGGLPLPVWPEQFFMTCTMTPVNASTPLSTEMTYDWPAKSQRTRMFNPIEAGQPQNVTDADLIDSTTWIFSRNADGTFKCGTKLPFGPTSPTWATAGSGKIMYTIRDNPQLSPDTVTRCFCAPIHEPGQFWIWYKTGDVPVVFCQTRPPAAEGTNLALADYSAFQVTDLVDPHTFDVPPPCAQAHGKLL</sequence>
<dbReference type="EMBL" id="KL584755">
    <property type="protein sequence ID" value="KEQ96757.1"/>
    <property type="molecule type" value="Genomic_DNA"/>
</dbReference>
<evidence type="ECO:0000313" key="1">
    <source>
        <dbReference type="EMBL" id="KEQ96757.1"/>
    </source>
</evidence>